<dbReference type="GO" id="GO:0002250">
    <property type="term" value="P:adaptive immune response"/>
    <property type="evidence" value="ECO:0007669"/>
    <property type="project" value="UniProtKB-KW"/>
</dbReference>
<dbReference type="GO" id="GO:0016020">
    <property type="term" value="C:membrane"/>
    <property type="evidence" value="ECO:0007669"/>
    <property type="project" value="UniProtKB-SubCell"/>
</dbReference>
<comment type="subcellular location">
    <subcellularLocation>
        <location evidence="1">Membrane</location>
        <topology evidence="1">Single-pass type I membrane protein</topology>
    </subcellularLocation>
</comment>
<dbReference type="EMBL" id="JAATJU010020778">
    <property type="protein sequence ID" value="KAH0516055.1"/>
    <property type="molecule type" value="Genomic_DNA"/>
</dbReference>
<dbReference type="FunFam" id="2.60.40.10:FF:000820">
    <property type="entry name" value="SLAM family member 7"/>
    <property type="match status" value="1"/>
</dbReference>
<dbReference type="GO" id="GO:0009986">
    <property type="term" value="C:cell surface"/>
    <property type="evidence" value="ECO:0007669"/>
    <property type="project" value="InterPro"/>
</dbReference>
<keyword evidence="3" id="KW-0812">Transmembrane</keyword>
<evidence type="ECO:0000256" key="6">
    <source>
        <dbReference type="ARBA" id="ARBA00022989"/>
    </source>
</evidence>
<evidence type="ECO:0000256" key="4">
    <source>
        <dbReference type="ARBA" id="ARBA00022729"/>
    </source>
</evidence>
<dbReference type="AlphaFoldDB" id="A0A8J6KWD3"/>
<protein>
    <submittedName>
        <fullName evidence="13">Signaling lymphocytic activation molecule</fullName>
    </submittedName>
</protein>
<dbReference type="InterPro" id="IPR036179">
    <property type="entry name" value="Ig-like_dom_sf"/>
</dbReference>
<reference evidence="13" key="1">
    <citation type="submission" date="2020-03" db="EMBL/GenBank/DDBJ databases">
        <title>Studies in the Genomics of Life Span.</title>
        <authorList>
            <person name="Glass D."/>
        </authorList>
    </citation>
    <scope>NUCLEOTIDE SEQUENCE</scope>
    <source>
        <strain evidence="13">LTLLF</strain>
        <tissue evidence="13">Muscle</tissue>
    </source>
</reference>
<name>A0A8J6KWD3_MICOH</name>
<dbReference type="Proteomes" id="UP000710432">
    <property type="component" value="Unassembled WGS sequence"/>
</dbReference>
<keyword evidence="4" id="KW-0732">Signal</keyword>
<evidence type="ECO:0000313" key="13">
    <source>
        <dbReference type="EMBL" id="KAH0516055.1"/>
    </source>
</evidence>
<keyword evidence="5" id="KW-0391">Immunity</keyword>
<dbReference type="InterPro" id="IPR015631">
    <property type="entry name" value="CD2/SLAM_rcpt"/>
</dbReference>
<feature type="domain" description="Ig-like" evidence="12">
    <location>
        <begin position="381"/>
        <end position="453"/>
    </location>
</feature>
<gene>
    <name evidence="13" type="ORF">LTLLF_128295</name>
</gene>
<dbReference type="PANTHER" id="PTHR12080">
    <property type="entry name" value="SIGNALING LYMPHOCYTIC ACTIVATION MOLECULE"/>
    <property type="match status" value="1"/>
</dbReference>
<dbReference type="SUPFAM" id="SSF48726">
    <property type="entry name" value="Immunoglobulin"/>
    <property type="match status" value="4"/>
</dbReference>
<keyword evidence="7" id="KW-1064">Adaptive immunity</keyword>
<accession>A0A8J6KWD3</accession>
<dbReference type="GO" id="GO:0046649">
    <property type="term" value="P:lymphocyte activation"/>
    <property type="evidence" value="ECO:0007669"/>
    <property type="project" value="InterPro"/>
</dbReference>
<evidence type="ECO:0000259" key="12">
    <source>
        <dbReference type="PROSITE" id="PS50835"/>
    </source>
</evidence>
<evidence type="ECO:0000313" key="14">
    <source>
        <dbReference type="Proteomes" id="UP000710432"/>
    </source>
</evidence>
<evidence type="ECO:0000256" key="8">
    <source>
        <dbReference type="ARBA" id="ARBA00023136"/>
    </source>
</evidence>
<dbReference type="GO" id="GO:0045087">
    <property type="term" value="P:innate immune response"/>
    <property type="evidence" value="ECO:0007669"/>
    <property type="project" value="UniProtKB-KW"/>
</dbReference>
<feature type="domain" description="Ig-like" evidence="12">
    <location>
        <begin position="171"/>
        <end position="254"/>
    </location>
</feature>
<evidence type="ECO:0000256" key="1">
    <source>
        <dbReference type="ARBA" id="ARBA00004479"/>
    </source>
</evidence>
<dbReference type="InterPro" id="IPR013783">
    <property type="entry name" value="Ig-like_fold"/>
</dbReference>
<keyword evidence="11" id="KW-0393">Immunoglobulin domain</keyword>
<keyword evidence="2" id="KW-0399">Innate immunity</keyword>
<keyword evidence="10" id="KW-0325">Glycoprotein</keyword>
<evidence type="ECO:0000256" key="7">
    <source>
        <dbReference type="ARBA" id="ARBA00023130"/>
    </source>
</evidence>
<sequence length="554" mass="61450">MVRILVVVLIDHRLVYRASSGGEASLKPVVLCPLHRVFSRSSIIRNYCPFLPTGGGLMNCPVIIQQLGNDTTWLPLTKESFNKSIRILVTKATAMSLESKITKKIVSFNLDKKGFLEHLEDGYQFQWENLSLGILGNRRESEGWYIVSLEENVQVQQFCIQLKLYEQVSTPEIKVLNKTQENGNGTCSLTVVCTVKRGDHVTYSWSNEAGKHLLSLANHSHLLNISLSSQDPDSIYNCTASNPVSSRSQSFDLSQECRRESSGSEAAGKDADSRLVDGILGESVTFPLNIQEPQKVKNIAWTSKSSVAFVKARLQGAPPEVTVTQAVFEGRIDVIEQNYDLIIKGLRMEDAGTYKADINIENIPTTTKHYHLHIYRRLGKPTITQSLITFVNNSCNVTLTCSMEKEEENVTYSWSPFGERSNVLQIFQSPEDQKLNYTCTVQNPVSNNSNSITAQELCTGNEVPKSSTSPKVVNGVRGGSATLLLELPAGKNASVIIWQQRGRESHDIAILIIQLNKSSSPQITRMDPERGKRLNIAQSSSLQISNLTMADEGL</sequence>
<dbReference type="InterPro" id="IPR003599">
    <property type="entry name" value="Ig_sub"/>
</dbReference>
<dbReference type="GO" id="GO:0038023">
    <property type="term" value="F:signaling receptor activity"/>
    <property type="evidence" value="ECO:0007669"/>
    <property type="project" value="InterPro"/>
</dbReference>
<dbReference type="InterPro" id="IPR010407">
    <property type="entry name" value="Sig_lymph_act_molc_N"/>
</dbReference>
<dbReference type="SMART" id="SM00409">
    <property type="entry name" value="IG"/>
    <property type="match status" value="3"/>
</dbReference>
<dbReference type="Gene3D" id="2.60.40.10">
    <property type="entry name" value="Immunoglobulins"/>
    <property type="match status" value="5"/>
</dbReference>
<keyword evidence="9" id="KW-1015">Disulfide bond</keyword>
<evidence type="ECO:0000256" key="9">
    <source>
        <dbReference type="ARBA" id="ARBA00023157"/>
    </source>
</evidence>
<dbReference type="PROSITE" id="PS50835">
    <property type="entry name" value="IG_LIKE"/>
    <property type="match status" value="2"/>
</dbReference>
<evidence type="ECO:0000256" key="5">
    <source>
        <dbReference type="ARBA" id="ARBA00022859"/>
    </source>
</evidence>
<keyword evidence="6" id="KW-1133">Transmembrane helix</keyword>
<dbReference type="CDD" id="cd16842">
    <property type="entry name" value="Ig_SLAM-like_N"/>
    <property type="match status" value="1"/>
</dbReference>
<evidence type="ECO:0000256" key="2">
    <source>
        <dbReference type="ARBA" id="ARBA00022588"/>
    </source>
</evidence>
<dbReference type="InterPro" id="IPR007110">
    <property type="entry name" value="Ig-like_dom"/>
</dbReference>
<dbReference type="Pfam" id="PF06214">
    <property type="entry name" value="SLAM"/>
    <property type="match status" value="1"/>
</dbReference>
<evidence type="ECO:0000256" key="11">
    <source>
        <dbReference type="ARBA" id="ARBA00023319"/>
    </source>
</evidence>
<dbReference type="FunFam" id="2.60.40.10:FF:000470">
    <property type="entry name" value="SLAM family member 7"/>
    <property type="match status" value="1"/>
</dbReference>
<evidence type="ECO:0000256" key="3">
    <source>
        <dbReference type="ARBA" id="ARBA00022692"/>
    </source>
</evidence>
<evidence type="ECO:0000256" key="10">
    <source>
        <dbReference type="ARBA" id="ARBA00023180"/>
    </source>
</evidence>
<proteinExistence type="predicted"/>
<keyword evidence="8" id="KW-0472">Membrane</keyword>
<comment type="caution">
    <text evidence="13">The sequence shown here is derived from an EMBL/GenBank/DDBJ whole genome shotgun (WGS) entry which is preliminary data.</text>
</comment>
<dbReference type="PANTHER" id="PTHR12080:SF103">
    <property type="entry name" value="SLAM FAMILY MEMBER 5"/>
    <property type="match status" value="1"/>
</dbReference>
<organism evidence="13 14">
    <name type="scientific">Microtus ochrogaster</name>
    <name type="common">Prairie vole</name>
    <dbReference type="NCBI Taxonomy" id="79684"/>
    <lineage>
        <taxon>Eukaryota</taxon>
        <taxon>Metazoa</taxon>
        <taxon>Chordata</taxon>
        <taxon>Craniata</taxon>
        <taxon>Vertebrata</taxon>
        <taxon>Euteleostomi</taxon>
        <taxon>Mammalia</taxon>
        <taxon>Eutheria</taxon>
        <taxon>Euarchontoglires</taxon>
        <taxon>Glires</taxon>
        <taxon>Rodentia</taxon>
        <taxon>Myomorpha</taxon>
        <taxon>Muroidea</taxon>
        <taxon>Cricetidae</taxon>
        <taxon>Arvicolinae</taxon>
        <taxon>Microtus</taxon>
    </lineage>
</organism>